<dbReference type="Gene3D" id="2.170.130.10">
    <property type="entry name" value="TonB-dependent receptor, plug domain"/>
    <property type="match status" value="1"/>
</dbReference>
<evidence type="ECO:0000256" key="5">
    <source>
        <dbReference type="ARBA" id="ARBA00022692"/>
    </source>
</evidence>
<name>A0ABW4TXY9_9SPHN</name>
<dbReference type="InterPro" id="IPR036942">
    <property type="entry name" value="Beta-barrel_TonB_sf"/>
</dbReference>
<sequence length="684" mass="73916">MGIIGGAFVMLGVAFGVQAAEPSPSVSQDEDASRAKSADATSHELAIDPGIVVTARAEHWIGQDRAASAGAVSGDDIRARPLLRTNEVAEAVPGLLAVQHSGGGKAAQYYIRGFNLDHGTDFSIALDGVPMNLPTHAHAQGYLDLNGLIPETIDRIEYRKGPYDARDGDFSLVAAAEMTTLDRARPSIAVEGGSYGYRRIAGVGSIPLGGGDLLLAGELKANNGVWALPERLRHAGAFAKYTLATGLGTLRASLSNYDAEWRPTEQVPVRAIGTLLPDRFGTLDRFLRGRTSRRIAALALNGDRTDVSMYAQRYVFDLLSNFTFFLDDPVRGDELQQTERRWTYGGRVRHRVPLGTRLQFLIGADARTDRIDDLGFYQTEGGRRIATRSLANVRETALSGYAEARWKPTDTLTMTGGARADHVRFRSIGRAGTAIDGEISATVVTPKASAALTVAPGVALYANYGQGFHSNDARAVVAEVDPVPALVRGTGYEAGVRVERGAAVLTIDRWWLRSDGELVFLGDSGTVEPRGPSRRRGWETTLYVRPLRWLSIDAIYATNHARFVDVPGAERIPNALESAASVGLTISARGWQGALRVRRIGPRPLIEDNSVRGPATTVANARLERTFGNADVSVDILNLFDTKRADADYFYASRLPGEPLGGEEGIHSRAVEPRQVRIGLKIRL</sequence>
<dbReference type="Pfam" id="PF07715">
    <property type="entry name" value="Plug"/>
    <property type="match status" value="1"/>
</dbReference>
<feature type="signal peptide" evidence="14">
    <location>
        <begin position="1"/>
        <end position="19"/>
    </location>
</feature>
<gene>
    <name evidence="17" type="ORF">ACFSGX_12355</name>
</gene>
<keyword evidence="8 12" id="KW-0798">TonB box</keyword>
<dbReference type="InterPro" id="IPR037066">
    <property type="entry name" value="Plug_dom_sf"/>
</dbReference>
<evidence type="ECO:0000256" key="13">
    <source>
        <dbReference type="SAM" id="MobiDB-lite"/>
    </source>
</evidence>
<evidence type="ECO:0000256" key="7">
    <source>
        <dbReference type="ARBA" id="ARBA00023065"/>
    </source>
</evidence>
<evidence type="ECO:0000259" key="15">
    <source>
        <dbReference type="Pfam" id="PF00593"/>
    </source>
</evidence>
<dbReference type="PANTHER" id="PTHR32552:SF81">
    <property type="entry name" value="TONB-DEPENDENT OUTER MEMBRANE RECEPTOR"/>
    <property type="match status" value="1"/>
</dbReference>
<keyword evidence="7" id="KW-0406">Ion transport</keyword>
<evidence type="ECO:0000256" key="6">
    <source>
        <dbReference type="ARBA" id="ARBA00023004"/>
    </source>
</evidence>
<evidence type="ECO:0000256" key="9">
    <source>
        <dbReference type="ARBA" id="ARBA00023136"/>
    </source>
</evidence>
<dbReference type="SUPFAM" id="SSF56935">
    <property type="entry name" value="Porins"/>
    <property type="match status" value="1"/>
</dbReference>
<evidence type="ECO:0000256" key="11">
    <source>
        <dbReference type="PROSITE-ProRule" id="PRU01360"/>
    </source>
</evidence>
<dbReference type="InterPro" id="IPR000531">
    <property type="entry name" value="Beta-barrel_TonB"/>
</dbReference>
<proteinExistence type="inferred from homology"/>
<evidence type="ECO:0000256" key="1">
    <source>
        <dbReference type="ARBA" id="ARBA00004571"/>
    </source>
</evidence>
<dbReference type="RefSeq" id="WP_380930317.1">
    <property type="nucleotide sequence ID" value="NZ_JBHUGS010000003.1"/>
</dbReference>
<comment type="subcellular location">
    <subcellularLocation>
        <location evidence="1 11">Cell outer membrane</location>
        <topology evidence="1 11">Multi-pass membrane protein</topology>
    </subcellularLocation>
</comment>
<keyword evidence="14" id="KW-0732">Signal</keyword>
<keyword evidence="6" id="KW-0408">Iron</keyword>
<keyword evidence="4" id="KW-0410">Iron transport</keyword>
<keyword evidence="10 11" id="KW-0998">Cell outer membrane</keyword>
<evidence type="ECO:0000259" key="16">
    <source>
        <dbReference type="Pfam" id="PF07715"/>
    </source>
</evidence>
<keyword evidence="3 11" id="KW-1134">Transmembrane beta strand</keyword>
<protein>
    <submittedName>
        <fullName evidence="17">TonB-dependent receptor</fullName>
    </submittedName>
</protein>
<evidence type="ECO:0000256" key="10">
    <source>
        <dbReference type="ARBA" id="ARBA00023237"/>
    </source>
</evidence>
<keyword evidence="17" id="KW-0675">Receptor</keyword>
<feature type="domain" description="TonB-dependent receptor-like beta-barrel" evidence="15">
    <location>
        <begin position="274"/>
        <end position="639"/>
    </location>
</feature>
<feature type="domain" description="TonB-dependent receptor plug" evidence="16">
    <location>
        <begin position="65"/>
        <end position="171"/>
    </location>
</feature>
<comment type="caution">
    <text evidence="17">The sequence shown here is derived from an EMBL/GenBank/DDBJ whole genome shotgun (WGS) entry which is preliminary data.</text>
</comment>
<keyword evidence="2 11" id="KW-0813">Transport</keyword>
<dbReference type="Pfam" id="PF00593">
    <property type="entry name" value="TonB_dep_Rec_b-barrel"/>
    <property type="match status" value="1"/>
</dbReference>
<dbReference type="Gene3D" id="2.40.170.20">
    <property type="entry name" value="TonB-dependent receptor, beta-barrel domain"/>
    <property type="match status" value="1"/>
</dbReference>
<dbReference type="PROSITE" id="PS52016">
    <property type="entry name" value="TONB_DEPENDENT_REC_3"/>
    <property type="match status" value="1"/>
</dbReference>
<keyword evidence="9 11" id="KW-0472">Membrane</keyword>
<evidence type="ECO:0000256" key="3">
    <source>
        <dbReference type="ARBA" id="ARBA00022452"/>
    </source>
</evidence>
<dbReference type="InterPro" id="IPR039426">
    <property type="entry name" value="TonB-dep_rcpt-like"/>
</dbReference>
<organism evidence="17 18">
    <name type="scientific">Sphingomonas arantia</name>
    <dbReference type="NCBI Taxonomy" id="1460676"/>
    <lineage>
        <taxon>Bacteria</taxon>
        <taxon>Pseudomonadati</taxon>
        <taxon>Pseudomonadota</taxon>
        <taxon>Alphaproteobacteria</taxon>
        <taxon>Sphingomonadales</taxon>
        <taxon>Sphingomonadaceae</taxon>
        <taxon>Sphingomonas</taxon>
    </lineage>
</organism>
<evidence type="ECO:0000256" key="8">
    <source>
        <dbReference type="ARBA" id="ARBA00023077"/>
    </source>
</evidence>
<reference evidence="18" key="1">
    <citation type="journal article" date="2019" name="Int. J. Syst. Evol. Microbiol.">
        <title>The Global Catalogue of Microorganisms (GCM) 10K type strain sequencing project: providing services to taxonomists for standard genome sequencing and annotation.</title>
        <authorList>
            <consortium name="The Broad Institute Genomics Platform"/>
            <consortium name="The Broad Institute Genome Sequencing Center for Infectious Disease"/>
            <person name="Wu L."/>
            <person name="Ma J."/>
        </authorList>
    </citation>
    <scope>NUCLEOTIDE SEQUENCE [LARGE SCALE GENOMIC DNA]</scope>
    <source>
        <strain evidence="18">CGMCC 1.12702</strain>
    </source>
</reference>
<evidence type="ECO:0000256" key="12">
    <source>
        <dbReference type="RuleBase" id="RU003357"/>
    </source>
</evidence>
<comment type="similarity">
    <text evidence="11 12">Belongs to the TonB-dependent receptor family.</text>
</comment>
<evidence type="ECO:0000313" key="18">
    <source>
        <dbReference type="Proteomes" id="UP001597400"/>
    </source>
</evidence>
<dbReference type="InterPro" id="IPR012910">
    <property type="entry name" value="Plug_dom"/>
</dbReference>
<feature type="region of interest" description="Disordered" evidence="13">
    <location>
        <begin position="22"/>
        <end position="42"/>
    </location>
</feature>
<evidence type="ECO:0000313" key="17">
    <source>
        <dbReference type="EMBL" id="MFD1951557.1"/>
    </source>
</evidence>
<feature type="compositionally biased region" description="Basic and acidic residues" evidence="13">
    <location>
        <begin position="31"/>
        <end position="42"/>
    </location>
</feature>
<dbReference type="PANTHER" id="PTHR32552">
    <property type="entry name" value="FERRICHROME IRON RECEPTOR-RELATED"/>
    <property type="match status" value="1"/>
</dbReference>
<evidence type="ECO:0000256" key="2">
    <source>
        <dbReference type="ARBA" id="ARBA00022448"/>
    </source>
</evidence>
<keyword evidence="5 11" id="KW-0812">Transmembrane</keyword>
<accession>A0ABW4TXY9</accession>
<evidence type="ECO:0000256" key="14">
    <source>
        <dbReference type="SAM" id="SignalP"/>
    </source>
</evidence>
<dbReference type="Proteomes" id="UP001597400">
    <property type="component" value="Unassembled WGS sequence"/>
</dbReference>
<feature type="chain" id="PRO_5045615566" evidence="14">
    <location>
        <begin position="20"/>
        <end position="684"/>
    </location>
</feature>
<keyword evidence="18" id="KW-1185">Reference proteome</keyword>
<evidence type="ECO:0000256" key="4">
    <source>
        <dbReference type="ARBA" id="ARBA00022496"/>
    </source>
</evidence>
<dbReference type="EMBL" id="JBHUGS010000003">
    <property type="protein sequence ID" value="MFD1951557.1"/>
    <property type="molecule type" value="Genomic_DNA"/>
</dbReference>